<evidence type="ECO:0000313" key="8">
    <source>
        <dbReference type="Proteomes" id="UP001500459"/>
    </source>
</evidence>
<reference evidence="8" key="1">
    <citation type="journal article" date="2019" name="Int. J. Syst. Evol. Microbiol.">
        <title>The Global Catalogue of Microorganisms (GCM) 10K type strain sequencing project: providing services to taxonomists for standard genome sequencing and annotation.</title>
        <authorList>
            <consortium name="The Broad Institute Genomics Platform"/>
            <consortium name="The Broad Institute Genome Sequencing Center for Infectious Disease"/>
            <person name="Wu L."/>
            <person name="Ma J."/>
        </authorList>
    </citation>
    <scope>NUCLEOTIDE SEQUENCE [LARGE SCALE GENOMIC DNA]</scope>
    <source>
        <strain evidence="8">JCM 17106</strain>
    </source>
</reference>
<gene>
    <name evidence="7" type="ORF">GCM10022393_13840</name>
</gene>
<comment type="caution">
    <text evidence="7">The sequence shown here is derived from an EMBL/GenBank/DDBJ whole genome shotgun (WGS) entry which is preliminary data.</text>
</comment>
<proteinExistence type="predicted"/>
<evidence type="ECO:0000256" key="1">
    <source>
        <dbReference type="ARBA" id="ARBA00004651"/>
    </source>
</evidence>
<evidence type="ECO:0000256" key="6">
    <source>
        <dbReference type="SAM" id="Phobius"/>
    </source>
</evidence>
<feature type="transmembrane region" description="Helical" evidence="6">
    <location>
        <begin position="339"/>
        <end position="362"/>
    </location>
</feature>
<evidence type="ECO:0000256" key="4">
    <source>
        <dbReference type="ARBA" id="ARBA00022989"/>
    </source>
</evidence>
<accession>A0ABP7XF51</accession>
<feature type="transmembrane region" description="Helical" evidence="6">
    <location>
        <begin position="400"/>
        <end position="421"/>
    </location>
</feature>
<evidence type="ECO:0000256" key="5">
    <source>
        <dbReference type="ARBA" id="ARBA00023136"/>
    </source>
</evidence>
<dbReference type="InterPro" id="IPR050833">
    <property type="entry name" value="Poly_Biosynth_Transport"/>
</dbReference>
<feature type="transmembrane region" description="Helical" evidence="6">
    <location>
        <begin position="223"/>
        <end position="241"/>
    </location>
</feature>
<keyword evidence="5 6" id="KW-0472">Membrane</keyword>
<feature type="transmembrane region" description="Helical" evidence="6">
    <location>
        <begin position="12"/>
        <end position="32"/>
    </location>
</feature>
<feature type="transmembrane region" description="Helical" evidence="6">
    <location>
        <begin position="38"/>
        <end position="59"/>
    </location>
</feature>
<feature type="transmembrane region" description="Helical" evidence="6">
    <location>
        <begin position="183"/>
        <end position="203"/>
    </location>
</feature>
<dbReference type="InterPro" id="IPR002797">
    <property type="entry name" value="Polysacc_synth"/>
</dbReference>
<sequence length="504" mass="56497">MSQLKKGALLNYTTIILTNVVGLAITPFIISQLGKAEYGVYTAIGALVGSISVLDFGLNNTIVRFVAKYQAEKDLKGEQNFLSTVMLIYLFISALIVIVGFIFYPNIDSYFSKMSLEEIEIAKTMFIILIFNLAIRLPGGAFTGICSGYEQFVFPKVLNIIRYIVRSIMVVAILLWGGRAISIVILDTIMNVSIVLVTAYFVLRKLKVRFKLYSFNKSFIKEILGYSVWVFVFSLVGMFQWKAGHVVLGRVVVSEVLAVYGVGIMLGTYYGAFSTAISSVFLPRATKMTVGNSSNEELTDMMIRVGRMSSIVLFYILGAFILFGKQFVFLWVGSSFYDSWVIAVMIMAAYTIPLVQGFGNSILEAKNKLSFKAILYLIFMFVGVGIGALLARYYGAIGMISGSVIGWLIVQNVMNFYYYKVIKLNILRFFKELLNRTFLIVLITIGIGIVINLIPGEGWINFIIKAFCYSVVYAVLMYSFGMIAYEKKIFKDGFDLVFKKIKRA</sequence>
<dbReference type="RefSeq" id="WP_344925918.1">
    <property type="nucleotide sequence ID" value="NZ_BAABCW010000004.1"/>
</dbReference>
<comment type="subcellular location">
    <subcellularLocation>
        <location evidence="1">Cell membrane</location>
        <topology evidence="1">Multi-pass membrane protein</topology>
    </subcellularLocation>
</comment>
<dbReference type="PANTHER" id="PTHR30250">
    <property type="entry name" value="PST FAMILY PREDICTED COLANIC ACID TRANSPORTER"/>
    <property type="match status" value="1"/>
</dbReference>
<feature type="transmembrane region" description="Helical" evidence="6">
    <location>
        <begin position="433"/>
        <end position="454"/>
    </location>
</feature>
<keyword evidence="8" id="KW-1185">Reference proteome</keyword>
<keyword evidence="4 6" id="KW-1133">Transmembrane helix</keyword>
<evidence type="ECO:0000256" key="2">
    <source>
        <dbReference type="ARBA" id="ARBA00022475"/>
    </source>
</evidence>
<organism evidence="7 8">
    <name type="scientific">Aquimarina addita</name>
    <dbReference type="NCBI Taxonomy" id="870485"/>
    <lineage>
        <taxon>Bacteria</taxon>
        <taxon>Pseudomonadati</taxon>
        <taxon>Bacteroidota</taxon>
        <taxon>Flavobacteriia</taxon>
        <taxon>Flavobacteriales</taxon>
        <taxon>Flavobacteriaceae</taxon>
        <taxon>Aquimarina</taxon>
    </lineage>
</organism>
<dbReference type="Pfam" id="PF01943">
    <property type="entry name" value="Polysacc_synt"/>
    <property type="match status" value="1"/>
</dbReference>
<dbReference type="Proteomes" id="UP001500459">
    <property type="component" value="Unassembled WGS sequence"/>
</dbReference>
<feature type="transmembrane region" description="Helical" evidence="6">
    <location>
        <begin position="124"/>
        <end position="145"/>
    </location>
</feature>
<feature type="transmembrane region" description="Helical" evidence="6">
    <location>
        <begin position="311"/>
        <end position="333"/>
    </location>
</feature>
<keyword evidence="2" id="KW-1003">Cell membrane</keyword>
<feature type="transmembrane region" description="Helical" evidence="6">
    <location>
        <begin position="257"/>
        <end position="282"/>
    </location>
</feature>
<evidence type="ECO:0000256" key="3">
    <source>
        <dbReference type="ARBA" id="ARBA00022692"/>
    </source>
</evidence>
<dbReference type="PANTHER" id="PTHR30250:SF26">
    <property type="entry name" value="PSMA PROTEIN"/>
    <property type="match status" value="1"/>
</dbReference>
<name>A0ABP7XF51_9FLAO</name>
<feature type="transmembrane region" description="Helical" evidence="6">
    <location>
        <begin position="460"/>
        <end position="481"/>
    </location>
</feature>
<feature type="transmembrane region" description="Helical" evidence="6">
    <location>
        <begin position="374"/>
        <end position="394"/>
    </location>
</feature>
<feature type="transmembrane region" description="Helical" evidence="6">
    <location>
        <begin position="80"/>
        <end position="104"/>
    </location>
</feature>
<evidence type="ECO:0000313" key="7">
    <source>
        <dbReference type="EMBL" id="GAA4114433.1"/>
    </source>
</evidence>
<keyword evidence="3 6" id="KW-0812">Transmembrane</keyword>
<feature type="transmembrane region" description="Helical" evidence="6">
    <location>
        <begin position="157"/>
        <end position="177"/>
    </location>
</feature>
<protein>
    <submittedName>
        <fullName evidence="7">Oligosaccharide flippase family protein</fullName>
    </submittedName>
</protein>
<dbReference type="EMBL" id="BAABCW010000004">
    <property type="protein sequence ID" value="GAA4114433.1"/>
    <property type="molecule type" value="Genomic_DNA"/>
</dbReference>